<keyword evidence="3" id="KW-1185">Reference proteome</keyword>
<dbReference type="InterPro" id="IPR053110">
    <property type="entry name" value="Ribosomal_L1-TF"/>
</dbReference>
<gene>
    <name evidence="2" type="ORF">M9Y10_038196</name>
</gene>
<evidence type="ECO:0000313" key="3">
    <source>
        <dbReference type="Proteomes" id="UP001470230"/>
    </source>
</evidence>
<accession>A0ABR2K8H7</accession>
<feature type="compositionally biased region" description="Basic and acidic residues" evidence="1">
    <location>
        <begin position="1656"/>
        <end position="1681"/>
    </location>
</feature>
<evidence type="ECO:0000313" key="2">
    <source>
        <dbReference type="EMBL" id="KAK8887158.1"/>
    </source>
</evidence>
<name>A0ABR2K8H7_9EUKA</name>
<dbReference type="PANTHER" id="PTHR48162">
    <property type="entry name" value="YALI0A06930P"/>
    <property type="match status" value="1"/>
</dbReference>
<dbReference type="InterPro" id="IPR016024">
    <property type="entry name" value="ARM-type_fold"/>
</dbReference>
<feature type="region of interest" description="Disordered" evidence="1">
    <location>
        <begin position="1656"/>
        <end position="1813"/>
    </location>
</feature>
<dbReference type="Proteomes" id="UP001470230">
    <property type="component" value="Unassembled WGS sequence"/>
</dbReference>
<feature type="compositionally biased region" description="Acidic residues" evidence="1">
    <location>
        <begin position="1724"/>
        <end position="1777"/>
    </location>
</feature>
<evidence type="ECO:0000256" key="1">
    <source>
        <dbReference type="SAM" id="MobiDB-lite"/>
    </source>
</evidence>
<protein>
    <submittedName>
        <fullName evidence="2">Uncharacterized protein</fullName>
    </submittedName>
</protein>
<dbReference type="SUPFAM" id="SSF48371">
    <property type="entry name" value="ARM repeat"/>
    <property type="match status" value="1"/>
</dbReference>
<dbReference type="PANTHER" id="PTHR48162:SF1">
    <property type="entry name" value="RIBOSOMAL L1 DOMAIN-CONTAINING PROTEIN CG13096"/>
    <property type="match status" value="1"/>
</dbReference>
<feature type="compositionally biased region" description="Low complexity" evidence="1">
    <location>
        <begin position="1837"/>
        <end position="1851"/>
    </location>
</feature>
<dbReference type="EMBL" id="JAPFFF010000006">
    <property type="protein sequence ID" value="KAK8887158.1"/>
    <property type="molecule type" value="Genomic_DNA"/>
</dbReference>
<feature type="compositionally biased region" description="Acidic residues" evidence="1">
    <location>
        <begin position="1787"/>
        <end position="1800"/>
    </location>
</feature>
<feature type="region of interest" description="Disordered" evidence="1">
    <location>
        <begin position="1837"/>
        <end position="1861"/>
    </location>
</feature>
<proteinExistence type="predicted"/>
<sequence length="2155" mass="248613">MDDIDNPKSNQSFQWWNSQIEGCYDLLNPPQLVSAKVATSIFYKIFPTLMIFDEFNDNDQAYWGEIHRFLKCRYQNIEIPSPSLNFPQFISILYSVKDEIKLNNLAECFQFILAYQTAQPAFFLLRQYPIIVNDPLLYFETIIYFSNFNKQMWQSIIKEYRFFDNFFYMNKNFFTHFPKNSKVKDWTAILFCSSAFSKVLSASLEYHTHAFTHSMLYIKEIIKFFEVVPDDVCTSLLRDIFSIIKSCYQKIALRDKLEPKIADVLHSLLSRDSSNLKYAIKFSLSFEPSIISSSLIVSILTQREILCICDIEILETVLDSSTAYDILVYLSKIMIQSKLFHRSCSAFILKILKKYDKNKNIYDYGINLVNGLFIFISHARKMHKYKYRILLICETLSMFMESNIFWLQKSVINAASTIAQVGYYPSYFDLIFPITFPKDSSIVDLMIQSISKAKKPKYKFFPFIKIKNDYLLLNSEIIKNGESIKKINECINTLKTIKTKVKLQNLVNSLSNEFRNLFVLQTKWKYLFPRDFDSVLLSIVKLKVQMNVINIYQLMKNVLLFMNDSNITRIIDALNFGIETKNFVSIYEFAIVLKKYGTKFVNLASVAIDRLIATELNSTWAIQTYRRIIKNSKLKNELVSAIVLSSISSDDEFVKIEGIKTIPYILSDDIDEISLYQNLKNDLISSNKNIAFVASKSLAQIAYNSPSIAQNIFTKLVKKQERLNAFEITFPLFLKHFNVSMVLSNLNQWSLFLLNLNDSFEIHHVSSISRIVIHSFVSILGEKCSIIISLLNNVNKEMLNSKQTVIILNAFALSISSEKFIVSNQEIFFSALKNEIKEIRFLAIQCFEQIAKNHPSLGVKLLQKLINLNENDQICYFQAEALILKHIYKIIDEETLNLIISNNSLFNIIVLSFLLPKNLPKNIFNYENDQNIIKKLVVEIQESKLNVDERDEKRKSTLKKYKNYLAFFLFKHYKAMPEELVMLILKLYVDQFDSLPRMALQLIYKVASNYNDAEISKVLVEQSFNIVNSSNSNFNFSDEFDRKRLFDIQLFPNVNKFSFIILENDMAQKSLIGQVISSFKSLILKIQLNDRKIIINRLFKILSTTTTNKILDQGTSILACLSLIEHVLRYKNKSILPTNGLSILLGLQRSRTSVEKISICVSKWVSLFQSSLDECFNSFIYNDAAMFSFFLKNYTSQLNEFAAETFYVQLKLHIDSNPLIALKAIPAFMKSKHLTKEMKTSLFSTLEEFLSYDFLVRPETIRDYYEAISSFESLKFSKIILSLLNFPLNSSTATFYGIKLMKKIKNKSVFYDILDEIIDKNDILNKERIPYPMNNEILYKALKIRNTIENVPLMLLLYQQTKNKRMAKLVKKTFDLNSEVLSWATLCKMIIIDKILPTKKIQLETFSKDKQNEDNSEQIHVKPNFLVKKLMMTISKKLVSKIRDTYPFQLEYIEIIFDIAMKCFSNIKLQKKVSSILSAIINKFGNVETDGIITNRISSMQAEIATTVSNASMFIVFNKFVFNLIDFYEKDQNQQYILNWEKNLTSIVSTLEKENILMFLRLSSRLFQFSSSFKLYSNFEMRAKEFFSAVFDKKYHLRGLKKQLGCFVEIIIKYFPSIIPDRILRILVVEEIFHRSHDSLFGALAVLVNKVREDGLAKKEKSGASKTEEKASDKNAKDSNKHFSLPESNENSNDSNENNNEPNENENESTENSNESNENKNESNENESNENENESNENENESNENENESNENENESNENENESNENENENESNENENESNRNNESNESNDESNEGDESNESNESTESRESNECDAASILNTESSYFNLSLSESSLSSSSLSSKSSLTRSNPAIPPPAPSSGMSVDEVMLILSKAQTSIFSRGEGYQRFIASVASIVPRTIGVKWKTVVRVILSSSFSTPETVNFECLAILFQKVHSKVVTDYGPAIFRTIILSKDTEKVVALSSIIFDKLLPQINELLLAELVNLRSFDLPLISRILRIGFENLSGYCITNSSILNFLKKNVLDFSLSFVGNLLCCKKTEKQGVVLMVQLFESIATKCLSDSNYSNTNFDQIVIKLLCLFRLFLSKAKSLLKKKDLKKCQLDISRFILLLLQHIDLSLRSAIYDFIKIIPKDVLNQAWSKFNVNEIEFVNLLEKC</sequence>
<feature type="compositionally biased region" description="Low complexity" evidence="1">
    <location>
        <begin position="1687"/>
        <end position="1702"/>
    </location>
</feature>
<organism evidence="2 3">
    <name type="scientific">Tritrichomonas musculus</name>
    <dbReference type="NCBI Taxonomy" id="1915356"/>
    <lineage>
        <taxon>Eukaryota</taxon>
        <taxon>Metamonada</taxon>
        <taxon>Parabasalia</taxon>
        <taxon>Tritrichomonadida</taxon>
        <taxon>Tritrichomonadidae</taxon>
        <taxon>Tritrichomonas</taxon>
    </lineage>
</organism>
<comment type="caution">
    <text evidence="2">The sequence shown here is derived from an EMBL/GenBank/DDBJ whole genome shotgun (WGS) entry which is preliminary data.</text>
</comment>
<reference evidence="2 3" key="1">
    <citation type="submission" date="2024-04" db="EMBL/GenBank/DDBJ databases">
        <title>Tritrichomonas musculus Genome.</title>
        <authorList>
            <person name="Alves-Ferreira E."/>
            <person name="Grigg M."/>
            <person name="Lorenzi H."/>
            <person name="Galac M."/>
        </authorList>
    </citation>
    <scope>NUCLEOTIDE SEQUENCE [LARGE SCALE GENOMIC DNA]</scope>
    <source>
        <strain evidence="2 3">EAF2021</strain>
    </source>
</reference>